<organism evidence="1 2">
    <name type="scientific">Fusibacter ferrireducens</name>
    <dbReference type="NCBI Taxonomy" id="2785058"/>
    <lineage>
        <taxon>Bacteria</taxon>
        <taxon>Bacillati</taxon>
        <taxon>Bacillota</taxon>
        <taxon>Clostridia</taxon>
        <taxon>Eubacteriales</taxon>
        <taxon>Eubacteriales Family XII. Incertae Sedis</taxon>
        <taxon>Fusibacter</taxon>
    </lineage>
</organism>
<sequence>MTNMNINDNEKENLLGILKWIIDPSVEDEKTIRTEIETKSFQSLFINIMQLDISEETKAKLIYLKNIIDELDGNHSRLTTDEGGEE</sequence>
<gene>
    <name evidence="1" type="ORF">ISU02_18500</name>
</gene>
<reference evidence="1 2" key="1">
    <citation type="submission" date="2020-11" db="EMBL/GenBank/DDBJ databases">
        <title>Fusibacter basophilias sp. nov.</title>
        <authorList>
            <person name="Qiu D."/>
        </authorList>
    </citation>
    <scope>NUCLEOTIDE SEQUENCE [LARGE SCALE GENOMIC DNA]</scope>
    <source>
        <strain evidence="1 2">Q10-2</strain>
    </source>
</reference>
<comment type="caution">
    <text evidence="1">The sequence shown here is derived from an EMBL/GenBank/DDBJ whole genome shotgun (WGS) entry which is preliminary data.</text>
</comment>
<dbReference type="RefSeq" id="WP_194703330.1">
    <property type="nucleotide sequence ID" value="NZ_JADKNH010000012.1"/>
</dbReference>
<dbReference type="EMBL" id="JADKNH010000012">
    <property type="protein sequence ID" value="MBF4695094.1"/>
    <property type="molecule type" value="Genomic_DNA"/>
</dbReference>
<keyword evidence="2" id="KW-1185">Reference proteome</keyword>
<evidence type="ECO:0000313" key="2">
    <source>
        <dbReference type="Proteomes" id="UP000614200"/>
    </source>
</evidence>
<dbReference type="Proteomes" id="UP000614200">
    <property type="component" value="Unassembled WGS sequence"/>
</dbReference>
<proteinExistence type="predicted"/>
<protein>
    <submittedName>
        <fullName evidence="1">Uncharacterized protein</fullName>
    </submittedName>
</protein>
<name>A0ABR9ZXA0_9FIRM</name>
<accession>A0ABR9ZXA0</accession>
<evidence type="ECO:0000313" key="1">
    <source>
        <dbReference type="EMBL" id="MBF4695094.1"/>
    </source>
</evidence>